<dbReference type="InterPro" id="IPR025187">
    <property type="entry name" value="DUF4112"/>
</dbReference>
<dbReference type="PANTHER" id="PTHR35519:SF2">
    <property type="entry name" value="PH DOMAIN PROTEIN"/>
    <property type="match status" value="1"/>
</dbReference>
<dbReference type="EMBL" id="KZ110603">
    <property type="protein sequence ID" value="OSX58827.1"/>
    <property type="molecule type" value="Genomic_DNA"/>
</dbReference>
<feature type="region of interest" description="Disordered" evidence="1">
    <location>
        <begin position="164"/>
        <end position="229"/>
    </location>
</feature>
<dbReference type="PANTHER" id="PTHR35519">
    <property type="entry name" value="MEMBRANE PROTEINS"/>
    <property type="match status" value="1"/>
</dbReference>
<protein>
    <recommendedName>
        <fullName evidence="4">PH domain-containing protein</fullName>
    </recommendedName>
</protein>
<evidence type="ECO:0000313" key="3">
    <source>
        <dbReference type="Proteomes" id="UP000194127"/>
    </source>
</evidence>
<evidence type="ECO:0008006" key="4">
    <source>
        <dbReference type="Google" id="ProtNLM"/>
    </source>
</evidence>
<evidence type="ECO:0000313" key="2">
    <source>
        <dbReference type="EMBL" id="OSX58827.1"/>
    </source>
</evidence>
<feature type="compositionally biased region" description="Low complexity" evidence="1">
    <location>
        <begin position="164"/>
        <end position="174"/>
    </location>
</feature>
<sequence length="229" mass="25695">MPPDFLVSSGKKLFEKHLHQYSPADPLYETYTDKRGRQRRRKSVKKRAHYLDKGFRLCGMRFGWTFVIGMVPGAGDIADATLNYVLVVRKAQEANYVLSIPDWLLHRMLANNAVSLVIGFVPLVGDVVLAVFKANSRNAELLEEFLRIRGEEVLRQLAEHQAAQQQQQQVASSANTGTITEKGARPGGKREGNGWFGWRKSKDMAAANPPQAPRPRASSDSRFVENMQS</sequence>
<evidence type="ECO:0000256" key="1">
    <source>
        <dbReference type="SAM" id="MobiDB-lite"/>
    </source>
</evidence>
<feature type="compositionally biased region" description="Basic and acidic residues" evidence="1">
    <location>
        <begin position="182"/>
        <end position="192"/>
    </location>
</feature>
<dbReference type="GeneID" id="36322067"/>
<dbReference type="RefSeq" id="XP_024335621.1">
    <property type="nucleotide sequence ID" value="XM_024477117.1"/>
</dbReference>
<reference evidence="2 3" key="1">
    <citation type="submission" date="2017-04" db="EMBL/GenBank/DDBJ databases">
        <title>Genome Sequence of the Model Brown-Rot Fungus Postia placenta SB12.</title>
        <authorList>
            <consortium name="DOE Joint Genome Institute"/>
            <person name="Gaskell J."/>
            <person name="Kersten P."/>
            <person name="Larrondo L.F."/>
            <person name="Canessa P."/>
            <person name="Martinez D."/>
            <person name="Hibbett D."/>
            <person name="Schmoll M."/>
            <person name="Kubicek C.P."/>
            <person name="Martinez A.T."/>
            <person name="Yadav J."/>
            <person name="Master E."/>
            <person name="Magnuson J.K."/>
            <person name="James T."/>
            <person name="Yaver D."/>
            <person name="Berka R."/>
            <person name="Labutti K."/>
            <person name="Lipzen A."/>
            <person name="Aerts A."/>
            <person name="Barry K."/>
            <person name="Henrissat B."/>
            <person name="Blanchette R."/>
            <person name="Grigoriev I."/>
            <person name="Cullen D."/>
        </authorList>
    </citation>
    <scope>NUCLEOTIDE SEQUENCE [LARGE SCALE GENOMIC DNA]</scope>
    <source>
        <strain evidence="2 3">MAD-698-R-SB12</strain>
    </source>
</reference>
<dbReference type="AlphaFoldDB" id="A0A1X6MR16"/>
<name>A0A1X6MR16_9APHY</name>
<organism evidence="2 3">
    <name type="scientific">Postia placenta MAD-698-R-SB12</name>
    <dbReference type="NCBI Taxonomy" id="670580"/>
    <lineage>
        <taxon>Eukaryota</taxon>
        <taxon>Fungi</taxon>
        <taxon>Dikarya</taxon>
        <taxon>Basidiomycota</taxon>
        <taxon>Agaricomycotina</taxon>
        <taxon>Agaricomycetes</taxon>
        <taxon>Polyporales</taxon>
        <taxon>Adustoporiaceae</taxon>
        <taxon>Rhodonia</taxon>
    </lineage>
</organism>
<proteinExistence type="predicted"/>
<dbReference type="Pfam" id="PF13430">
    <property type="entry name" value="DUF4112"/>
    <property type="match status" value="1"/>
</dbReference>
<dbReference type="OrthoDB" id="2103474at2759"/>
<dbReference type="Proteomes" id="UP000194127">
    <property type="component" value="Unassembled WGS sequence"/>
</dbReference>
<dbReference type="STRING" id="670580.A0A1X6MR16"/>
<keyword evidence="3" id="KW-1185">Reference proteome</keyword>
<gene>
    <name evidence="2" type="ORF">POSPLADRAFT_1035925</name>
</gene>
<feature type="compositionally biased region" description="Low complexity" evidence="1">
    <location>
        <begin position="205"/>
        <end position="216"/>
    </location>
</feature>
<accession>A0A1X6MR16</accession>